<dbReference type="AlphaFoldDB" id="A0A0B7MNJ5"/>
<dbReference type="Proteomes" id="UP000054107">
    <property type="component" value="Unassembled WGS sequence"/>
</dbReference>
<dbReference type="OrthoDB" id="5545891at2759"/>
<protein>
    <submittedName>
        <fullName evidence="1">Uncharacterized protein</fullName>
    </submittedName>
</protein>
<name>A0A0B7MNJ5_9FUNG</name>
<reference evidence="1 2" key="1">
    <citation type="submission" date="2014-09" db="EMBL/GenBank/DDBJ databases">
        <authorList>
            <person name="Ellenberger Sabrina"/>
        </authorList>
    </citation>
    <scope>NUCLEOTIDE SEQUENCE [LARGE SCALE GENOMIC DNA]</scope>
    <source>
        <strain evidence="1 2">CBS 412.66</strain>
    </source>
</reference>
<organism evidence="1 2">
    <name type="scientific">Parasitella parasitica</name>
    <dbReference type="NCBI Taxonomy" id="35722"/>
    <lineage>
        <taxon>Eukaryota</taxon>
        <taxon>Fungi</taxon>
        <taxon>Fungi incertae sedis</taxon>
        <taxon>Mucoromycota</taxon>
        <taxon>Mucoromycotina</taxon>
        <taxon>Mucoromycetes</taxon>
        <taxon>Mucorales</taxon>
        <taxon>Mucorineae</taxon>
        <taxon>Mucoraceae</taxon>
        <taxon>Parasitella</taxon>
    </lineage>
</organism>
<evidence type="ECO:0000313" key="1">
    <source>
        <dbReference type="EMBL" id="CEP07396.1"/>
    </source>
</evidence>
<proteinExistence type="predicted"/>
<evidence type="ECO:0000313" key="2">
    <source>
        <dbReference type="Proteomes" id="UP000054107"/>
    </source>
</evidence>
<accession>A0A0B7MNJ5</accession>
<sequence length="94" mass="10599">MSSNESSASTSSALEAIVVCLARMEDRLSSLQLSVDGSPSPIEMGSDERQDPAIVERAPPTDLHPPEEFVQFFPQMREDFFRRPLDEGERRQFL</sequence>
<keyword evidence="2" id="KW-1185">Reference proteome</keyword>
<gene>
    <name evidence="1" type="primary">PARPA_00683.1 scaffold 1011</name>
</gene>
<dbReference type="EMBL" id="LN719213">
    <property type="protein sequence ID" value="CEP07396.1"/>
    <property type="molecule type" value="Genomic_DNA"/>
</dbReference>